<keyword evidence="9" id="KW-1185">Reference proteome</keyword>
<evidence type="ECO:0000256" key="5">
    <source>
        <dbReference type="ARBA" id="ARBA00023136"/>
    </source>
</evidence>
<dbReference type="Pfam" id="PF03631">
    <property type="entry name" value="Virul_fac_BrkB"/>
    <property type="match status" value="1"/>
</dbReference>
<evidence type="ECO:0000256" key="1">
    <source>
        <dbReference type="ARBA" id="ARBA00004651"/>
    </source>
</evidence>
<keyword evidence="2" id="KW-1003">Cell membrane</keyword>
<gene>
    <name evidence="8" type="ORF">ACFQDO_13185</name>
</gene>
<dbReference type="InterPro" id="IPR017039">
    <property type="entry name" value="Virul_fac_BrkB"/>
</dbReference>
<keyword evidence="3 7" id="KW-0812">Transmembrane</keyword>
<evidence type="ECO:0000313" key="8">
    <source>
        <dbReference type="EMBL" id="MFC6008082.1"/>
    </source>
</evidence>
<evidence type="ECO:0000256" key="7">
    <source>
        <dbReference type="SAM" id="Phobius"/>
    </source>
</evidence>
<feature type="transmembrane region" description="Helical" evidence="7">
    <location>
        <begin position="97"/>
        <end position="124"/>
    </location>
</feature>
<dbReference type="EMBL" id="JBHSRD010000004">
    <property type="protein sequence ID" value="MFC6008082.1"/>
    <property type="molecule type" value="Genomic_DNA"/>
</dbReference>
<evidence type="ECO:0000313" key="9">
    <source>
        <dbReference type="Proteomes" id="UP001596189"/>
    </source>
</evidence>
<keyword evidence="4 7" id="KW-1133">Transmembrane helix</keyword>
<reference evidence="9" key="1">
    <citation type="journal article" date="2019" name="Int. J. Syst. Evol. Microbiol.">
        <title>The Global Catalogue of Microorganisms (GCM) 10K type strain sequencing project: providing services to taxonomists for standard genome sequencing and annotation.</title>
        <authorList>
            <consortium name="The Broad Institute Genomics Platform"/>
            <consortium name="The Broad Institute Genome Sequencing Center for Infectious Disease"/>
            <person name="Wu L."/>
            <person name="Ma J."/>
        </authorList>
    </citation>
    <scope>NUCLEOTIDE SEQUENCE [LARGE SCALE GENOMIC DNA]</scope>
    <source>
        <strain evidence="9">KACC 14249</strain>
    </source>
</reference>
<dbReference type="RefSeq" id="WP_345715227.1">
    <property type="nucleotide sequence ID" value="NZ_BAABFP010000002.1"/>
</dbReference>
<evidence type="ECO:0000256" key="4">
    <source>
        <dbReference type="ARBA" id="ARBA00022989"/>
    </source>
</evidence>
<evidence type="ECO:0000256" key="6">
    <source>
        <dbReference type="SAM" id="MobiDB-lite"/>
    </source>
</evidence>
<feature type="transmembrane region" description="Helical" evidence="7">
    <location>
        <begin position="252"/>
        <end position="279"/>
    </location>
</feature>
<evidence type="ECO:0000256" key="2">
    <source>
        <dbReference type="ARBA" id="ARBA00022475"/>
    </source>
</evidence>
<feature type="transmembrane region" description="Helical" evidence="7">
    <location>
        <begin position="34"/>
        <end position="55"/>
    </location>
</feature>
<dbReference type="Proteomes" id="UP001596189">
    <property type="component" value="Unassembled WGS sequence"/>
</dbReference>
<feature type="transmembrane region" description="Helical" evidence="7">
    <location>
        <begin position="187"/>
        <end position="209"/>
    </location>
</feature>
<comment type="subcellular location">
    <subcellularLocation>
        <location evidence="1">Cell membrane</location>
        <topology evidence="1">Multi-pass membrane protein</topology>
    </subcellularLocation>
</comment>
<sequence>MKALLARLKASHPYRSWEHYGQVRGNLLAGGMTFVGFFSVIPALIIGFTVFGFVLRNQPDLFDRVVASVSNTLPGIIKDESNPNGLLDASNPPTPDVLTVAGLISLVTLLLAGLGWVAAIREGVRTMYDQPKLKSNPVLGKVRDLGLLALLGVPMLASAVLSLVATGAASWALARVHLDEDATGTKVLLQVLSVLVVLVADFLLMVIILRLLSGIALSRKDVAQSALIGAVGLGVLKLASGRLLASAGNKPLLASFAVIIGLLVLINLISRVVLLSAAWSATRLRATGRLAAPLGPTEPPEPLPFPAGPREDVQPSFGPRARDRTSLAAGAVLGVSALFVARTARDGLRAAVGVVRGR</sequence>
<comment type="caution">
    <text evidence="8">The sequence shown here is derived from an EMBL/GenBank/DDBJ whole genome shotgun (WGS) entry which is preliminary data.</text>
</comment>
<keyword evidence="5 7" id="KW-0472">Membrane</keyword>
<accession>A0ABW1JGT1</accession>
<feature type="transmembrane region" description="Helical" evidence="7">
    <location>
        <begin position="221"/>
        <end position="240"/>
    </location>
</feature>
<organism evidence="8 9">
    <name type="scientific">Angustibacter luteus</name>
    <dbReference type="NCBI Taxonomy" id="658456"/>
    <lineage>
        <taxon>Bacteria</taxon>
        <taxon>Bacillati</taxon>
        <taxon>Actinomycetota</taxon>
        <taxon>Actinomycetes</taxon>
        <taxon>Kineosporiales</taxon>
        <taxon>Kineosporiaceae</taxon>
    </lineage>
</organism>
<dbReference type="PANTHER" id="PTHR30213:SF1">
    <property type="entry name" value="INNER MEMBRANE PROTEIN YHJD"/>
    <property type="match status" value="1"/>
</dbReference>
<proteinExistence type="predicted"/>
<feature type="transmembrane region" description="Helical" evidence="7">
    <location>
        <begin position="145"/>
        <end position="167"/>
    </location>
</feature>
<protein>
    <submittedName>
        <fullName evidence="8">YihY/virulence factor BrkB family protein</fullName>
    </submittedName>
</protein>
<dbReference type="PANTHER" id="PTHR30213">
    <property type="entry name" value="INNER MEMBRANE PROTEIN YHJD"/>
    <property type="match status" value="1"/>
</dbReference>
<name>A0ABW1JGT1_9ACTN</name>
<evidence type="ECO:0000256" key="3">
    <source>
        <dbReference type="ARBA" id="ARBA00022692"/>
    </source>
</evidence>
<feature type="compositionally biased region" description="Pro residues" evidence="6">
    <location>
        <begin position="296"/>
        <end position="307"/>
    </location>
</feature>
<feature type="region of interest" description="Disordered" evidence="6">
    <location>
        <begin position="291"/>
        <end position="319"/>
    </location>
</feature>